<dbReference type="InterPro" id="IPR010920">
    <property type="entry name" value="LSM_dom_sf"/>
</dbReference>
<dbReference type="InterPro" id="IPR014710">
    <property type="entry name" value="RmlC-like_jellyroll"/>
</dbReference>
<dbReference type="EMBL" id="MCHX01000022">
    <property type="protein sequence ID" value="OFJ53646.1"/>
    <property type="molecule type" value="Genomic_DNA"/>
</dbReference>
<dbReference type="InterPro" id="IPR000595">
    <property type="entry name" value="cNMP-bd_dom"/>
</dbReference>
<dbReference type="SUPFAM" id="SSF50182">
    <property type="entry name" value="Sm-like ribonucleoproteins"/>
    <property type="match status" value="1"/>
</dbReference>
<dbReference type="InterPro" id="IPR006685">
    <property type="entry name" value="MscS_channel_2nd"/>
</dbReference>
<feature type="compositionally biased region" description="Low complexity" evidence="5">
    <location>
        <begin position="461"/>
        <end position="477"/>
    </location>
</feature>
<proteinExistence type="predicted"/>
<feature type="transmembrane region" description="Helical" evidence="6">
    <location>
        <begin position="46"/>
        <end position="65"/>
    </location>
</feature>
<accession>A0A1E8Q5D5</accession>
<dbReference type="CDD" id="cd00038">
    <property type="entry name" value="CAP_ED"/>
    <property type="match status" value="1"/>
</dbReference>
<feature type="transmembrane region" description="Helical" evidence="6">
    <location>
        <begin position="77"/>
        <end position="99"/>
    </location>
</feature>
<evidence type="ECO:0000313" key="9">
    <source>
        <dbReference type="Proteomes" id="UP000178953"/>
    </source>
</evidence>
<evidence type="ECO:0000256" key="2">
    <source>
        <dbReference type="ARBA" id="ARBA00022692"/>
    </source>
</evidence>
<dbReference type="InterPro" id="IPR018490">
    <property type="entry name" value="cNMP-bd_dom_sf"/>
</dbReference>
<evidence type="ECO:0000313" key="8">
    <source>
        <dbReference type="EMBL" id="OFJ53646.1"/>
    </source>
</evidence>
<comment type="subcellular location">
    <subcellularLocation>
        <location evidence="1">Membrane</location>
    </subcellularLocation>
</comment>
<dbReference type="Gene3D" id="2.30.30.60">
    <property type="match status" value="1"/>
</dbReference>
<organism evidence="8 9">
    <name type="scientific">Mycolicibacterium grossiae</name>
    <dbReference type="NCBI Taxonomy" id="1552759"/>
    <lineage>
        <taxon>Bacteria</taxon>
        <taxon>Bacillati</taxon>
        <taxon>Actinomycetota</taxon>
        <taxon>Actinomycetes</taxon>
        <taxon>Mycobacteriales</taxon>
        <taxon>Mycobacteriaceae</taxon>
        <taxon>Mycolicibacterium</taxon>
    </lineage>
</organism>
<dbReference type="PROSITE" id="PS50042">
    <property type="entry name" value="CNMP_BINDING_3"/>
    <property type="match status" value="1"/>
</dbReference>
<keyword evidence="4 6" id="KW-0472">Membrane</keyword>
<dbReference type="InterPro" id="IPR016846">
    <property type="entry name" value="cNMP-bd_ion_channel"/>
</dbReference>
<keyword evidence="2 6" id="KW-0812">Transmembrane</keyword>
<dbReference type="SMART" id="SM00100">
    <property type="entry name" value="cNMP"/>
    <property type="match status" value="1"/>
</dbReference>
<evidence type="ECO:0000256" key="4">
    <source>
        <dbReference type="ARBA" id="ARBA00023136"/>
    </source>
</evidence>
<evidence type="ECO:0000256" key="6">
    <source>
        <dbReference type="SAM" id="Phobius"/>
    </source>
</evidence>
<evidence type="ECO:0000259" key="7">
    <source>
        <dbReference type="PROSITE" id="PS50042"/>
    </source>
</evidence>
<protein>
    <recommendedName>
        <fullName evidence="7">Cyclic nucleotide-binding domain-containing protein</fullName>
    </recommendedName>
</protein>
<name>A0A1E8Q5D5_9MYCO</name>
<dbReference type="RefSeq" id="WP_070353192.1">
    <property type="nucleotide sequence ID" value="NZ_CP043474.1"/>
</dbReference>
<sequence length="486" mass="51984">MTSIVDASWFHWAVGVAVALPICLVVLTEVRAALVRRGSGLAKPIGLIRNYILPLGALLLLLVKATQVSAEATPVRIVATVLGFVVLVLALSGLNATLFQGAPEGSWRQRIPSIFLDVARFAVIAVGLALIFSYVWGANVGGLFTALGISSIVLGLALQNSVGQIISGLLVLFEQPFQLGDWVDTPSARGRVVEVNWRATHIDTGSGLQIIPNSVLAAASFTNLSRPQGAHVISVETTFDSTDPPDDVCAMLNRVAAGLPQLRDGAAPSTVTTGTGAFATSIPLHSPADGFAARSTFLRWTWYAARRAGLKLDGVADDFGSPERVETSLRIVSPTLRLTDADHQQLLPAVRLTRYGAEEALQFPGQTPKRMSFIVNGRVRLIAHGEDGALIPVRTLEEGDFLGSTTLTREPVSTGAYAVDEVTVVQIDRAPLEELVARKPLLLQEIGRTIEERKNDVRRALAAAEHASRSESSPPSSNGLLRQRLR</sequence>
<feature type="region of interest" description="Disordered" evidence="5">
    <location>
        <begin position="461"/>
        <end position="486"/>
    </location>
</feature>
<dbReference type="PANTHER" id="PTHR30566:SF25">
    <property type="entry name" value="INNER MEMBRANE PROTEIN"/>
    <property type="match status" value="1"/>
</dbReference>
<feature type="transmembrane region" description="Helical" evidence="6">
    <location>
        <begin position="111"/>
        <end position="134"/>
    </location>
</feature>
<feature type="transmembrane region" description="Helical" evidence="6">
    <location>
        <begin position="12"/>
        <end position="34"/>
    </location>
</feature>
<keyword evidence="9" id="KW-1185">Reference proteome</keyword>
<evidence type="ECO:0000256" key="3">
    <source>
        <dbReference type="ARBA" id="ARBA00022989"/>
    </source>
</evidence>
<keyword evidence="3 6" id="KW-1133">Transmembrane helix</keyword>
<dbReference type="PIRSF" id="PIRSF026673">
    <property type="entry name" value="UCP026673_ion_chan"/>
    <property type="match status" value="1"/>
</dbReference>
<gene>
    <name evidence="8" type="ORF">BEL07_11295</name>
</gene>
<dbReference type="OrthoDB" id="9775207at2"/>
<dbReference type="Proteomes" id="UP000178953">
    <property type="component" value="Unassembled WGS sequence"/>
</dbReference>
<dbReference type="SUPFAM" id="SSF51206">
    <property type="entry name" value="cAMP-binding domain-like"/>
    <property type="match status" value="1"/>
</dbReference>
<comment type="caution">
    <text evidence="8">The sequence shown here is derived from an EMBL/GenBank/DDBJ whole genome shotgun (WGS) entry which is preliminary data.</text>
</comment>
<dbReference type="GO" id="GO:0016020">
    <property type="term" value="C:membrane"/>
    <property type="evidence" value="ECO:0007669"/>
    <property type="project" value="UniProtKB-SubCell"/>
</dbReference>
<evidence type="ECO:0000256" key="1">
    <source>
        <dbReference type="ARBA" id="ARBA00004370"/>
    </source>
</evidence>
<dbReference type="AlphaFoldDB" id="A0A1E8Q5D5"/>
<dbReference type="InterPro" id="IPR023408">
    <property type="entry name" value="MscS_beta-dom_sf"/>
</dbReference>
<dbReference type="Gene3D" id="2.60.120.10">
    <property type="entry name" value="Jelly Rolls"/>
    <property type="match status" value="1"/>
</dbReference>
<dbReference type="Pfam" id="PF00027">
    <property type="entry name" value="cNMP_binding"/>
    <property type="match status" value="1"/>
</dbReference>
<dbReference type="Pfam" id="PF00924">
    <property type="entry name" value="MS_channel_2nd"/>
    <property type="match status" value="1"/>
</dbReference>
<feature type="transmembrane region" description="Helical" evidence="6">
    <location>
        <begin position="140"/>
        <end position="158"/>
    </location>
</feature>
<dbReference type="GO" id="GO:0055085">
    <property type="term" value="P:transmembrane transport"/>
    <property type="evidence" value="ECO:0007669"/>
    <property type="project" value="InterPro"/>
</dbReference>
<reference evidence="8 9" key="1">
    <citation type="submission" date="2016-09" db="EMBL/GenBank/DDBJ databases">
        <title>genome sequence of Mycobacterium sp. 739 SCH.</title>
        <authorList>
            <person name="Greninger A.L."/>
            <person name="Qin X."/>
            <person name="Jerome K."/>
            <person name="Vora S."/>
            <person name="Quinn K."/>
        </authorList>
    </citation>
    <scope>NUCLEOTIDE SEQUENCE [LARGE SCALE GENOMIC DNA]</scope>
    <source>
        <strain evidence="8 9">SCH</strain>
    </source>
</reference>
<evidence type="ECO:0000256" key="5">
    <source>
        <dbReference type="SAM" id="MobiDB-lite"/>
    </source>
</evidence>
<dbReference type="Gene3D" id="1.10.287.1260">
    <property type="match status" value="1"/>
</dbReference>
<feature type="domain" description="Cyclic nucleotide-binding" evidence="7">
    <location>
        <begin position="338"/>
        <end position="453"/>
    </location>
</feature>
<dbReference type="PANTHER" id="PTHR30566">
    <property type="entry name" value="YNAI-RELATED MECHANOSENSITIVE ION CHANNEL"/>
    <property type="match status" value="1"/>
</dbReference>